<feature type="compositionally biased region" description="Basic and acidic residues" evidence="1">
    <location>
        <begin position="180"/>
        <end position="190"/>
    </location>
</feature>
<evidence type="ECO:0000313" key="2">
    <source>
        <dbReference type="EMBL" id="KAE9990762.1"/>
    </source>
</evidence>
<feature type="region of interest" description="Disordered" evidence="1">
    <location>
        <begin position="149"/>
        <end position="207"/>
    </location>
</feature>
<reference evidence="2 3" key="1">
    <citation type="submission" date="2019-07" db="EMBL/GenBank/DDBJ databases">
        <title>Venturia inaequalis Genome Resource.</title>
        <authorList>
            <person name="Lichtner F.J."/>
        </authorList>
    </citation>
    <scope>NUCLEOTIDE SEQUENCE [LARGE SCALE GENOMIC DNA]</scope>
    <source>
        <strain evidence="2 3">DMI_063113</strain>
    </source>
</reference>
<dbReference type="Proteomes" id="UP000490939">
    <property type="component" value="Unassembled WGS sequence"/>
</dbReference>
<keyword evidence="3" id="KW-1185">Reference proteome</keyword>
<gene>
    <name evidence="2" type="ORF">EG327_000995</name>
</gene>
<dbReference type="EMBL" id="WNWR01000123">
    <property type="protein sequence ID" value="KAE9990762.1"/>
    <property type="molecule type" value="Genomic_DNA"/>
</dbReference>
<accession>A0A8H3ZEW9</accession>
<name>A0A8H3ZEW9_VENIN</name>
<feature type="region of interest" description="Disordered" evidence="1">
    <location>
        <begin position="251"/>
        <end position="278"/>
    </location>
</feature>
<proteinExistence type="predicted"/>
<feature type="compositionally biased region" description="Acidic residues" evidence="1">
    <location>
        <begin position="1"/>
        <end position="11"/>
    </location>
</feature>
<dbReference type="AlphaFoldDB" id="A0A8H3ZEW9"/>
<evidence type="ECO:0000256" key="1">
    <source>
        <dbReference type="SAM" id="MobiDB-lite"/>
    </source>
</evidence>
<comment type="caution">
    <text evidence="2">The sequence shown here is derived from an EMBL/GenBank/DDBJ whole genome shotgun (WGS) entry which is preliminary data.</text>
</comment>
<evidence type="ECO:0000313" key="3">
    <source>
        <dbReference type="Proteomes" id="UP000490939"/>
    </source>
</evidence>
<sequence length="278" mass="30836">MLGGTEEEIEDAYPCRDCSGKQEDADVEEQVRLAMVASANDFAKKEWHEREEQMRTAMAASISDETQRARVQEEREMEIMLQKSMQGVSLEDTWEIDPESDGMAQILRESYAAYRQQQENEFRKRGFLEEGMGLPEGEWTRRETIHDRVAPGFTSGGGGDYPGPSRTGPALAHDTSLRTTETETGKERDTPPQPPRQPTKRLQEYPPNIGPLGYRHPLLLKHYISCSHDIPAGIDYNRELSANEPNAVRTPVSGKCAGCGGKAAPPVEMSGGGRKGKG</sequence>
<feature type="region of interest" description="Disordered" evidence="1">
    <location>
        <begin position="1"/>
        <end position="22"/>
    </location>
</feature>
<organism evidence="2 3">
    <name type="scientific">Venturia inaequalis</name>
    <name type="common">Apple scab fungus</name>
    <dbReference type="NCBI Taxonomy" id="5025"/>
    <lineage>
        <taxon>Eukaryota</taxon>
        <taxon>Fungi</taxon>
        <taxon>Dikarya</taxon>
        <taxon>Ascomycota</taxon>
        <taxon>Pezizomycotina</taxon>
        <taxon>Dothideomycetes</taxon>
        <taxon>Pleosporomycetidae</taxon>
        <taxon>Venturiales</taxon>
        <taxon>Venturiaceae</taxon>
        <taxon>Venturia</taxon>
    </lineage>
</organism>
<protein>
    <submittedName>
        <fullName evidence="2">Uncharacterized protein</fullName>
    </submittedName>
</protein>